<protein>
    <submittedName>
        <fullName evidence="2">AIPR protein</fullName>
    </submittedName>
</protein>
<reference evidence="2 3" key="1">
    <citation type="submission" date="2018-04" db="EMBL/GenBank/DDBJ databases">
        <title>Genomic Encyclopedia of Type Strains, Phase IV (KMG-IV): sequencing the most valuable type-strain genomes for metagenomic binning, comparative biology and taxonomic classification.</title>
        <authorList>
            <person name="Goeker M."/>
        </authorList>
    </citation>
    <scope>NUCLEOTIDE SEQUENCE [LARGE SCALE GENOMIC DNA]</scope>
    <source>
        <strain evidence="2 3">DSM 7138</strain>
    </source>
</reference>
<dbReference type="OrthoDB" id="9806213at2"/>
<evidence type="ECO:0000313" key="3">
    <source>
        <dbReference type="Proteomes" id="UP000241247"/>
    </source>
</evidence>
<organism evidence="2 3">
    <name type="scientific">Mycoplana dimorpha</name>
    <dbReference type="NCBI Taxonomy" id="28320"/>
    <lineage>
        <taxon>Bacteria</taxon>
        <taxon>Pseudomonadati</taxon>
        <taxon>Pseudomonadota</taxon>
        <taxon>Alphaproteobacteria</taxon>
        <taxon>Hyphomicrobiales</taxon>
        <taxon>Rhizobiaceae</taxon>
        <taxon>Mycoplana</taxon>
    </lineage>
</organism>
<name>A0A2T5B5X5_MYCDI</name>
<evidence type="ECO:0000313" key="2">
    <source>
        <dbReference type="EMBL" id="PTM94388.1"/>
    </source>
</evidence>
<dbReference type="Proteomes" id="UP000241247">
    <property type="component" value="Unassembled WGS sequence"/>
</dbReference>
<gene>
    <name evidence="2" type="ORF">C7449_105289</name>
</gene>
<proteinExistence type="predicted"/>
<evidence type="ECO:0000259" key="1">
    <source>
        <dbReference type="Pfam" id="PF10592"/>
    </source>
</evidence>
<feature type="domain" description="Abortive phage infection protein C-terminal" evidence="1">
    <location>
        <begin position="241"/>
        <end position="485"/>
    </location>
</feature>
<accession>A0A2T5B5X5</accession>
<dbReference type="AlphaFoldDB" id="A0A2T5B5X5"/>
<dbReference type="Pfam" id="PF10592">
    <property type="entry name" value="AIPR"/>
    <property type="match status" value="1"/>
</dbReference>
<dbReference type="RefSeq" id="WP_108003661.1">
    <property type="nucleotide sequence ID" value="NZ_JBHEEX010000003.1"/>
</dbReference>
<comment type="caution">
    <text evidence="2">The sequence shown here is derived from an EMBL/GenBank/DDBJ whole genome shotgun (WGS) entry which is preliminary data.</text>
</comment>
<dbReference type="EMBL" id="PZZZ01000005">
    <property type="protein sequence ID" value="PTM94388.1"/>
    <property type="molecule type" value="Genomic_DNA"/>
</dbReference>
<sequence>MPALSAVEWDIVDARVRAAMERHATREHSFGFLCLVLEQYFPDRASDFPEMIVDGGNDLGVDAIEVLERDERAEVFIFQSKHRTSLKSTDRTINDSEALKIASFLHAVFDKEQRLLETGNLQLTEAVARIWRLHERGVVCRYQVVFCTNGQGLSASAETILESALKTLYSVHYEVYGPAEMIRDIGASGRESEVGYLQVIGKEAFERSDGDIRGVIASVDAGSFVDLIRTGDGKSIKRHLFDENLRIFLGANGGYNGNIIQTAISDDSHLFWYLNNGITITCKEYAYNKGHSNPKIRIEDFQIVNGAQTSHSLLEAYKRAPEAFENVVLLVRVYATNREDITVRVAVATNSQARIQSRDLRANHPALKKLEIGFHDHGYYFERKRNMHSDRDPKKRIDALKLGQILLSFQMMEPDRAKADSDTIFGERFHQIFHEHYRVDDLCRMVELYRIIEELRDTYVARQRDAIEPTGESQYLVYGHWFVLYAAKLILTQKAMPLPAGADAKKLVLEAIALVARACANVKSTAQYQLFRSSKTKARIISEIEGRQMSLFDLNQV</sequence>
<dbReference type="InterPro" id="IPR018891">
    <property type="entry name" value="AIPR_C"/>
</dbReference>
<keyword evidence="3" id="KW-1185">Reference proteome</keyword>